<keyword evidence="5" id="KW-0547">Nucleotide-binding</keyword>
<dbReference type="SMART" id="SM00382">
    <property type="entry name" value="AAA"/>
    <property type="match status" value="1"/>
</dbReference>
<accession>A0ABV2N5Y3</accession>
<dbReference type="CDD" id="cd03257">
    <property type="entry name" value="ABC_NikE_OppD_transporters"/>
    <property type="match status" value="1"/>
</dbReference>
<reference evidence="9 10" key="1">
    <citation type="submission" date="2024-06" db="EMBL/GenBank/DDBJ databases">
        <title>Genomic Encyclopedia of Type Strains, Phase IV (KMG-IV): sequencing the most valuable type-strain genomes for metagenomic binning, comparative biology and taxonomic classification.</title>
        <authorList>
            <person name="Goeker M."/>
        </authorList>
    </citation>
    <scope>NUCLEOTIDE SEQUENCE [LARGE SCALE GENOMIC DNA]</scope>
    <source>
        <strain evidence="9 10">DSM 27865</strain>
    </source>
</reference>
<evidence type="ECO:0000256" key="5">
    <source>
        <dbReference type="ARBA" id="ARBA00022741"/>
    </source>
</evidence>
<keyword evidence="10" id="KW-1185">Reference proteome</keyword>
<evidence type="ECO:0000256" key="2">
    <source>
        <dbReference type="ARBA" id="ARBA00005417"/>
    </source>
</evidence>
<evidence type="ECO:0000256" key="3">
    <source>
        <dbReference type="ARBA" id="ARBA00022448"/>
    </source>
</evidence>
<dbReference type="NCBIfam" id="TIGR01727">
    <property type="entry name" value="oligo_HPY"/>
    <property type="match status" value="1"/>
</dbReference>
<dbReference type="InterPro" id="IPR003593">
    <property type="entry name" value="AAA+_ATPase"/>
</dbReference>
<protein>
    <submittedName>
        <fullName evidence="9">Oligopeptide/dipeptide ABC transporter ATP-binding protein</fullName>
    </submittedName>
</protein>
<dbReference type="PROSITE" id="PS50893">
    <property type="entry name" value="ABC_TRANSPORTER_2"/>
    <property type="match status" value="1"/>
</dbReference>
<feature type="domain" description="ABC transporter" evidence="8">
    <location>
        <begin position="10"/>
        <end position="259"/>
    </location>
</feature>
<proteinExistence type="inferred from homology"/>
<dbReference type="Pfam" id="PF00005">
    <property type="entry name" value="ABC_tran"/>
    <property type="match status" value="1"/>
</dbReference>
<dbReference type="RefSeq" id="WP_354198793.1">
    <property type="nucleotide sequence ID" value="NZ_JBEPML010000022.1"/>
</dbReference>
<evidence type="ECO:0000256" key="7">
    <source>
        <dbReference type="ARBA" id="ARBA00023136"/>
    </source>
</evidence>
<dbReference type="InterPro" id="IPR017871">
    <property type="entry name" value="ABC_transporter-like_CS"/>
</dbReference>
<evidence type="ECO:0000256" key="4">
    <source>
        <dbReference type="ARBA" id="ARBA00022475"/>
    </source>
</evidence>
<gene>
    <name evidence="9" type="ORF">ABID37_004466</name>
</gene>
<dbReference type="PROSITE" id="PS00211">
    <property type="entry name" value="ABC_TRANSPORTER_1"/>
    <property type="match status" value="1"/>
</dbReference>
<comment type="caution">
    <text evidence="9">The sequence shown here is derived from an EMBL/GenBank/DDBJ whole genome shotgun (WGS) entry which is preliminary data.</text>
</comment>
<keyword evidence="3" id="KW-0813">Transport</keyword>
<keyword evidence="4" id="KW-1003">Cell membrane</keyword>
<evidence type="ECO:0000256" key="6">
    <source>
        <dbReference type="ARBA" id="ARBA00022840"/>
    </source>
</evidence>
<dbReference type="SUPFAM" id="SSF52540">
    <property type="entry name" value="P-loop containing nucleoside triphosphate hydrolases"/>
    <property type="match status" value="1"/>
</dbReference>
<dbReference type="PANTHER" id="PTHR43297:SF2">
    <property type="entry name" value="DIPEPTIDE TRANSPORT ATP-BINDING PROTEIN DPPD"/>
    <property type="match status" value="1"/>
</dbReference>
<dbReference type="InterPro" id="IPR050388">
    <property type="entry name" value="ABC_Ni/Peptide_Import"/>
</dbReference>
<evidence type="ECO:0000313" key="9">
    <source>
        <dbReference type="EMBL" id="MET3794226.1"/>
    </source>
</evidence>
<sequence>MSEARDVLSIEDMNVEFPTTSGGVKAVTGLSFSLRAGETLAIVGESGCGKSTAAMSILSLLAMKSPCRVSGRVLFEGHDLMKLSQRQMRAVRGNGISMIFQDPMMALNPVFTIGWQIAEALKLHLRLSPAAARRRAVELLDLVGIPSPSERYDQYPHNLSGGMRQRVMIAMALACEPKVLIADEPTTALDVTIQAQVLALINRLKAEMGMAVLLITHDLGVVWEVADRVAVMYAGRKVEEAAVDDLFAAPAHPYTQGLLKAASWQNDSSGRLPEIGGAVPSPLSMPPGCSFAPRCSRATPQCALAAPPLVGNARQFACYHPEPAVA</sequence>
<dbReference type="GO" id="GO:0005524">
    <property type="term" value="F:ATP binding"/>
    <property type="evidence" value="ECO:0007669"/>
    <property type="project" value="UniProtKB-KW"/>
</dbReference>
<dbReference type="PANTHER" id="PTHR43297">
    <property type="entry name" value="OLIGOPEPTIDE TRANSPORT ATP-BINDING PROTEIN APPD"/>
    <property type="match status" value="1"/>
</dbReference>
<evidence type="ECO:0000259" key="8">
    <source>
        <dbReference type="PROSITE" id="PS50893"/>
    </source>
</evidence>
<dbReference type="Gene3D" id="3.40.50.300">
    <property type="entry name" value="P-loop containing nucleotide triphosphate hydrolases"/>
    <property type="match status" value="1"/>
</dbReference>
<keyword evidence="7" id="KW-0472">Membrane</keyword>
<comment type="similarity">
    <text evidence="2">Belongs to the ABC transporter superfamily.</text>
</comment>
<evidence type="ECO:0000256" key="1">
    <source>
        <dbReference type="ARBA" id="ARBA00004417"/>
    </source>
</evidence>
<dbReference type="InterPro" id="IPR027417">
    <property type="entry name" value="P-loop_NTPase"/>
</dbReference>
<dbReference type="Proteomes" id="UP001549076">
    <property type="component" value="Unassembled WGS sequence"/>
</dbReference>
<keyword evidence="6 9" id="KW-0067">ATP-binding</keyword>
<dbReference type="InterPro" id="IPR003439">
    <property type="entry name" value="ABC_transporter-like_ATP-bd"/>
</dbReference>
<comment type="subcellular location">
    <subcellularLocation>
        <location evidence="1">Cell inner membrane</location>
        <topology evidence="1">Peripheral membrane protein</topology>
    </subcellularLocation>
</comment>
<dbReference type="Pfam" id="PF08352">
    <property type="entry name" value="oligo_HPY"/>
    <property type="match status" value="1"/>
</dbReference>
<dbReference type="EMBL" id="JBEPML010000022">
    <property type="protein sequence ID" value="MET3794226.1"/>
    <property type="molecule type" value="Genomic_DNA"/>
</dbReference>
<organism evidence="9 10">
    <name type="scientific">Aquamicrobium terrae</name>
    <dbReference type="NCBI Taxonomy" id="1324945"/>
    <lineage>
        <taxon>Bacteria</taxon>
        <taxon>Pseudomonadati</taxon>
        <taxon>Pseudomonadota</taxon>
        <taxon>Alphaproteobacteria</taxon>
        <taxon>Hyphomicrobiales</taxon>
        <taxon>Phyllobacteriaceae</taxon>
        <taxon>Aquamicrobium</taxon>
    </lineage>
</organism>
<evidence type="ECO:0000313" key="10">
    <source>
        <dbReference type="Proteomes" id="UP001549076"/>
    </source>
</evidence>
<name>A0ABV2N5Y3_9HYPH</name>
<dbReference type="InterPro" id="IPR013563">
    <property type="entry name" value="Oligopep_ABC_C"/>
</dbReference>